<dbReference type="EMBL" id="JAYMYS010000005">
    <property type="protein sequence ID" value="KAK7393576.1"/>
    <property type="molecule type" value="Genomic_DNA"/>
</dbReference>
<dbReference type="SUPFAM" id="SSF52200">
    <property type="entry name" value="Toll/Interleukin receptor TIR domain"/>
    <property type="match status" value="1"/>
</dbReference>
<reference evidence="2 3" key="1">
    <citation type="submission" date="2024-01" db="EMBL/GenBank/DDBJ databases">
        <title>The genomes of 5 underutilized Papilionoideae crops provide insights into root nodulation and disease resistanc.</title>
        <authorList>
            <person name="Jiang F."/>
        </authorList>
    </citation>
    <scope>NUCLEOTIDE SEQUENCE [LARGE SCALE GENOMIC DNA]</scope>
    <source>
        <strain evidence="2">DUOXIRENSHENG_FW03</strain>
        <tissue evidence="2">Leaves</tissue>
    </source>
</reference>
<keyword evidence="3" id="KW-1185">Reference proteome</keyword>
<dbReference type="AlphaFoldDB" id="A0AAN9XIS6"/>
<gene>
    <name evidence="2" type="ORF">VNO78_22134</name>
</gene>
<comment type="caution">
    <text evidence="2">The sequence shown here is derived from an EMBL/GenBank/DDBJ whole genome shotgun (WGS) entry which is preliminary data.</text>
</comment>
<feature type="transmembrane region" description="Helical" evidence="1">
    <location>
        <begin position="161"/>
        <end position="179"/>
    </location>
</feature>
<evidence type="ECO:0000313" key="3">
    <source>
        <dbReference type="Proteomes" id="UP001386955"/>
    </source>
</evidence>
<accession>A0AAN9XIS6</accession>
<dbReference type="InterPro" id="IPR035897">
    <property type="entry name" value="Toll_tir_struct_dom_sf"/>
</dbReference>
<feature type="transmembrane region" description="Helical" evidence="1">
    <location>
        <begin position="46"/>
        <end position="74"/>
    </location>
</feature>
<evidence type="ECO:0008006" key="4">
    <source>
        <dbReference type="Google" id="ProtNLM"/>
    </source>
</evidence>
<dbReference type="Gene3D" id="3.40.50.10140">
    <property type="entry name" value="Toll/interleukin-1 receptor homology (TIR) domain"/>
    <property type="match status" value="1"/>
</dbReference>
<feature type="transmembrane region" description="Helical" evidence="1">
    <location>
        <begin position="80"/>
        <end position="99"/>
    </location>
</feature>
<keyword evidence="1" id="KW-1133">Transmembrane helix</keyword>
<name>A0AAN9XIS6_PSOTE</name>
<evidence type="ECO:0000313" key="2">
    <source>
        <dbReference type="EMBL" id="KAK7393576.1"/>
    </source>
</evidence>
<keyword evidence="1" id="KW-0472">Membrane</keyword>
<evidence type="ECO:0000256" key="1">
    <source>
        <dbReference type="SAM" id="Phobius"/>
    </source>
</evidence>
<feature type="transmembrane region" description="Helical" evidence="1">
    <location>
        <begin position="133"/>
        <end position="155"/>
    </location>
</feature>
<keyword evidence="1" id="KW-0812">Transmembrane</keyword>
<feature type="transmembrane region" description="Helical" evidence="1">
    <location>
        <begin position="15"/>
        <end position="34"/>
    </location>
</feature>
<protein>
    <recommendedName>
        <fullName evidence="4">Transmembrane protein</fullName>
    </recommendedName>
</protein>
<dbReference type="Proteomes" id="UP001386955">
    <property type="component" value="Unassembled WGS sequence"/>
</dbReference>
<proteinExistence type="predicted"/>
<organism evidence="2 3">
    <name type="scientific">Psophocarpus tetragonolobus</name>
    <name type="common">Winged bean</name>
    <name type="synonym">Dolichos tetragonolobus</name>
    <dbReference type="NCBI Taxonomy" id="3891"/>
    <lineage>
        <taxon>Eukaryota</taxon>
        <taxon>Viridiplantae</taxon>
        <taxon>Streptophyta</taxon>
        <taxon>Embryophyta</taxon>
        <taxon>Tracheophyta</taxon>
        <taxon>Spermatophyta</taxon>
        <taxon>Magnoliopsida</taxon>
        <taxon>eudicotyledons</taxon>
        <taxon>Gunneridae</taxon>
        <taxon>Pentapetalae</taxon>
        <taxon>rosids</taxon>
        <taxon>fabids</taxon>
        <taxon>Fabales</taxon>
        <taxon>Fabaceae</taxon>
        <taxon>Papilionoideae</taxon>
        <taxon>50 kb inversion clade</taxon>
        <taxon>NPAAA clade</taxon>
        <taxon>indigoferoid/millettioid clade</taxon>
        <taxon>Phaseoleae</taxon>
        <taxon>Psophocarpus</taxon>
    </lineage>
</organism>
<sequence length="288" mass="32864">MWRRLCAFPRVPQGLWRIIGFLSTLVGLITYAVSPPLSNLFQKGNLWVFVIIVVYCALGSLICCLMLCTTTWSLSKKTVLTANSFFFVLMVTSVYSFYLDKTQDNKKEKDADKVLNLVSCGAFSFMSLSLSRLTYIGFEAGVLNFFLGSFLVSVMKWNLKFALAAALFCYILISIRTYTDSDIEIMYTREIQEARLALIERGSERQSSVFPRTRPVPLELRPPVTYDVSISYRAQDTSDIPDFLACELLKKKLRVYAHPELTENFVSRTVVEEIEKARVYVIIFSKLS</sequence>